<evidence type="ECO:0000256" key="5">
    <source>
        <dbReference type="ARBA" id="ARBA00013191"/>
    </source>
</evidence>
<dbReference type="CDD" id="cd00834">
    <property type="entry name" value="KAS_I_II"/>
    <property type="match status" value="1"/>
</dbReference>
<comment type="similarity">
    <text evidence="3 18">Belongs to the thiolase-like superfamily. Beta-ketoacyl-ACP synthases family.</text>
</comment>
<evidence type="ECO:0000256" key="14">
    <source>
        <dbReference type="ARBA" id="ARBA00041620"/>
    </source>
</evidence>
<dbReference type="Proteomes" id="UP001500657">
    <property type="component" value="Unassembled WGS sequence"/>
</dbReference>
<evidence type="ECO:0000256" key="12">
    <source>
        <dbReference type="ARBA" id="ARBA00023315"/>
    </source>
</evidence>
<evidence type="ECO:0000256" key="3">
    <source>
        <dbReference type="ARBA" id="ARBA00008467"/>
    </source>
</evidence>
<organism evidence="20 21">
    <name type="scientific">Rhodanobacter caeni</name>
    <dbReference type="NCBI Taxonomy" id="657654"/>
    <lineage>
        <taxon>Bacteria</taxon>
        <taxon>Pseudomonadati</taxon>
        <taxon>Pseudomonadota</taxon>
        <taxon>Gammaproteobacteria</taxon>
        <taxon>Lysobacterales</taxon>
        <taxon>Rhodanobacteraceae</taxon>
        <taxon>Rhodanobacter</taxon>
    </lineage>
</organism>
<evidence type="ECO:0000313" key="21">
    <source>
        <dbReference type="Proteomes" id="UP001500657"/>
    </source>
</evidence>
<keyword evidence="12" id="KW-0012">Acyltransferase</keyword>
<evidence type="ECO:0000256" key="8">
    <source>
        <dbReference type="ARBA" id="ARBA00022679"/>
    </source>
</evidence>
<keyword evidence="8 18" id="KW-0808">Transferase</keyword>
<dbReference type="PROSITE" id="PS52004">
    <property type="entry name" value="KS3_2"/>
    <property type="match status" value="1"/>
</dbReference>
<feature type="domain" description="Ketosynthase family 3 (KS3)" evidence="19">
    <location>
        <begin position="11"/>
        <end position="413"/>
    </location>
</feature>
<keyword evidence="7" id="KW-0444">Lipid biosynthesis</keyword>
<dbReference type="EMBL" id="BAAAFO010000001">
    <property type="protein sequence ID" value="GAA0242756.1"/>
    <property type="molecule type" value="Genomic_DNA"/>
</dbReference>
<sequence length="419" mass="43231">MAPDLLDARGLPRVVVTGMGVVSCLGNGREAFREALQTGRSGLRAMDSFARRGLNTRVGGPVDVSTLPEPPRKLRRFLAQPALYAWHAMGEAIEHAGLDAAQLESGDCGLVIGGGASLNEYEAGLEAYRSKGVGRLSPFLVSRGMSSALSACLAHAYGIRGVTQTVASACTSATLAIGQAMELIQLGRQQIVLTGGSEELFEGTATWFDAFGALSAASADQPQRASRPYDRQRDGFVLAAGAGALVLESLAHARSRGANVLAELTGFGAGTDPASMVGPGVDGMVRALRQALQQAGTLPDYINTHACSTPQGDLQEWQAIEAVFAERGAPVPAMSSIKGLSGHAPGAAGALDAIASVLMMQHGFVAAGAPVIDADPAFAAAPLVQQTHARRIDSVLSHNFGFGGSCAALMFQRPAEQAA</sequence>
<evidence type="ECO:0000256" key="15">
    <source>
        <dbReference type="ARBA" id="ARBA00042143"/>
    </source>
</evidence>
<accession>A0ABP3DUK8</accession>
<evidence type="ECO:0000256" key="13">
    <source>
        <dbReference type="ARBA" id="ARBA00039450"/>
    </source>
</evidence>
<proteinExistence type="inferred from homology"/>
<evidence type="ECO:0000256" key="7">
    <source>
        <dbReference type="ARBA" id="ARBA00022516"/>
    </source>
</evidence>
<dbReference type="SUPFAM" id="SSF53901">
    <property type="entry name" value="Thiolase-like"/>
    <property type="match status" value="2"/>
</dbReference>
<keyword evidence="10" id="KW-0443">Lipid metabolism</keyword>
<evidence type="ECO:0000256" key="2">
    <source>
        <dbReference type="ARBA" id="ARBA00005194"/>
    </source>
</evidence>
<evidence type="ECO:0000256" key="11">
    <source>
        <dbReference type="ARBA" id="ARBA00023160"/>
    </source>
</evidence>
<dbReference type="Pfam" id="PF02801">
    <property type="entry name" value="Ketoacyl-synt_C"/>
    <property type="match status" value="1"/>
</dbReference>
<dbReference type="EC" id="2.3.1.41" evidence="5"/>
<evidence type="ECO:0000256" key="1">
    <source>
        <dbReference type="ARBA" id="ARBA00004496"/>
    </source>
</evidence>
<comment type="pathway">
    <text evidence="2">Lipid metabolism; fatty acid biosynthesis.</text>
</comment>
<dbReference type="InterPro" id="IPR014030">
    <property type="entry name" value="Ketoacyl_synth_N"/>
</dbReference>
<evidence type="ECO:0000256" key="18">
    <source>
        <dbReference type="RuleBase" id="RU003694"/>
    </source>
</evidence>
<evidence type="ECO:0000256" key="10">
    <source>
        <dbReference type="ARBA" id="ARBA00023098"/>
    </source>
</evidence>
<reference evidence="21" key="1">
    <citation type="journal article" date="2019" name="Int. J. Syst. Evol. Microbiol.">
        <title>The Global Catalogue of Microorganisms (GCM) 10K type strain sequencing project: providing services to taxonomists for standard genome sequencing and annotation.</title>
        <authorList>
            <consortium name="The Broad Institute Genomics Platform"/>
            <consortium name="The Broad Institute Genome Sequencing Center for Infectious Disease"/>
            <person name="Wu L."/>
            <person name="Ma J."/>
        </authorList>
    </citation>
    <scope>NUCLEOTIDE SEQUENCE [LARGE SCALE GENOMIC DNA]</scope>
    <source>
        <strain evidence="21">JCM 16242</strain>
    </source>
</reference>
<dbReference type="InterPro" id="IPR000794">
    <property type="entry name" value="Beta-ketoacyl_synthase"/>
</dbReference>
<evidence type="ECO:0000256" key="16">
    <source>
        <dbReference type="ARBA" id="ARBA00048121"/>
    </source>
</evidence>
<evidence type="ECO:0000256" key="4">
    <source>
        <dbReference type="ARBA" id="ARBA00011738"/>
    </source>
</evidence>
<keyword evidence="21" id="KW-1185">Reference proteome</keyword>
<evidence type="ECO:0000256" key="17">
    <source>
        <dbReference type="ARBA" id="ARBA00048506"/>
    </source>
</evidence>
<evidence type="ECO:0000256" key="6">
    <source>
        <dbReference type="ARBA" id="ARBA00022490"/>
    </source>
</evidence>
<name>A0ABP3DUK8_9GAMM</name>
<evidence type="ECO:0000259" key="19">
    <source>
        <dbReference type="PROSITE" id="PS52004"/>
    </source>
</evidence>
<comment type="subunit">
    <text evidence="4">Homodimer.</text>
</comment>
<protein>
    <recommendedName>
        <fullName evidence="13">3-oxoacyl-[acyl-carrier-protein] synthase 1</fullName>
        <ecNumber evidence="5">2.3.1.41</ecNumber>
    </recommendedName>
    <alternativeName>
        <fullName evidence="14">3-oxoacyl-[acyl-carrier-protein] synthase I</fullName>
    </alternativeName>
    <alternativeName>
        <fullName evidence="15">Beta-ketoacyl-ACP synthase I</fullName>
    </alternativeName>
</protein>
<dbReference type="Pfam" id="PF00109">
    <property type="entry name" value="ketoacyl-synt"/>
    <property type="match status" value="1"/>
</dbReference>
<dbReference type="InterPro" id="IPR016039">
    <property type="entry name" value="Thiolase-like"/>
</dbReference>
<dbReference type="SMART" id="SM00825">
    <property type="entry name" value="PKS_KS"/>
    <property type="match status" value="1"/>
</dbReference>
<gene>
    <name evidence="20" type="primary">fabB_1</name>
    <name evidence="20" type="ORF">GCM10009126_05530</name>
</gene>
<comment type="catalytic activity">
    <reaction evidence="17">
        <text>a fatty acyl-[ACP] + malonyl-[ACP] + H(+) = a 3-oxoacyl-[ACP] + holo-[ACP] + CO2</text>
        <dbReference type="Rhea" id="RHEA:22836"/>
        <dbReference type="Rhea" id="RHEA-COMP:9623"/>
        <dbReference type="Rhea" id="RHEA-COMP:9685"/>
        <dbReference type="Rhea" id="RHEA-COMP:9916"/>
        <dbReference type="Rhea" id="RHEA-COMP:14125"/>
        <dbReference type="ChEBI" id="CHEBI:15378"/>
        <dbReference type="ChEBI" id="CHEBI:16526"/>
        <dbReference type="ChEBI" id="CHEBI:64479"/>
        <dbReference type="ChEBI" id="CHEBI:78449"/>
        <dbReference type="ChEBI" id="CHEBI:78776"/>
        <dbReference type="ChEBI" id="CHEBI:138651"/>
        <dbReference type="EC" id="2.3.1.41"/>
    </reaction>
    <physiologicalReaction direction="left-to-right" evidence="17">
        <dbReference type="Rhea" id="RHEA:22837"/>
    </physiologicalReaction>
</comment>
<dbReference type="InterPro" id="IPR014031">
    <property type="entry name" value="Ketoacyl_synth_C"/>
</dbReference>
<keyword evidence="6" id="KW-0963">Cytoplasm</keyword>
<comment type="caution">
    <text evidence="20">The sequence shown here is derived from an EMBL/GenBank/DDBJ whole genome shotgun (WGS) entry which is preliminary data.</text>
</comment>
<dbReference type="PROSITE" id="PS00606">
    <property type="entry name" value="KS3_1"/>
    <property type="match status" value="1"/>
</dbReference>
<dbReference type="Gene3D" id="3.40.47.10">
    <property type="match status" value="2"/>
</dbReference>
<dbReference type="PANTHER" id="PTHR11712">
    <property type="entry name" value="POLYKETIDE SYNTHASE-RELATED"/>
    <property type="match status" value="1"/>
</dbReference>
<comment type="subcellular location">
    <subcellularLocation>
        <location evidence="1">Cytoplasm</location>
    </subcellularLocation>
</comment>
<dbReference type="PANTHER" id="PTHR11712:SF306">
    <property type="entry name" value="3-OXOACYL-[ACYL-CARRIER-PROTEIN] SYNTHASE 1"/>
    <property type="match status" value="1"/>
</dbReference>
<dbReference type="RefSeq" id="WP_343879919.1">
    <property type="nucleotide sequence ID" value="NZ_BAAAFO010000001.1"/>
</dbReference>
<dbReference type="InterPro" id="IPR018201">
    <property type="entry name" value="Ketoacyl_synth_AS"/>
</dbReference>
<evidence type="ECO:0000313" key="20">
    <source>
        <dbReference type="EMBL" id="GAA0242756.1"/>
    </source>
</evidence>
<evidence type="ECO:0000256" key="9">
    <source>
        <dbReference type="ARBA" id="ARBA00022832"/>
    </source>
</evidence>
<keyword evidence="11" id="KW-0275">Fatty acid biosynthesis</keyword>
<comment type="catalytic activity">
    <reaction evidence="16">
        <text>(3Z)-decenoyl-[ACP] + malonyl-[ACP] + H(+) = 3-oxo-(5Z)-dodecenoyl-[ACP] + holo-[ACP] + CO2</text>
        <dbReference type="Rhea" id="RHEA:54940"/>
        <dbReference type="Rhea" id="RHEA-COMP:9623"/>
        <dbReference type="Rhea" id="RHEA-COMP:9685"/>
        <dbReference type="Rhea" id="RHEA-COMP:9927"/>
        <dbReference type="Rhea" id="RHEA-COMP:14042"/>
        <dbReference type="ChEBI" id="CHEBI:15378"/>
        <dbReference type="ChEBI" id="CHEBI:16526"/>
        <dbReference type="ChEBI" id="CHEBI:64479"/>
        <dbReference type="ChEBI" id="CHEBI:78449"/>
        <dbReference type="ChEBI" id="CHEBI:78798"/>
        <dbReference type="ChEBI" id="CHEBI:138410"/>
    </reaction>
    <physiologicalReaction direction="left-to-right" evidence="16">
        <dbReference type="Rhea" id="RHEA:54941"/>
    </physiologicalReaction>
</comment>
<dbReference type="InterPro" id="IPR020841">
    <property type="entry name" value="PKS_Beta-ketoAc_synthase_dom"/>
</dbReference>
<keyword evidence="9" id="KW-0276">Fatty acid metabolism</keyword>